<comment type="caution">
    <text evidence="2">The sequence shown here is derived from an EMBL/GenBank/DDBJ whole genome shotgun (WGS) entry which is preliminary data.</text>
</comment>
<feature type="compositionally biased region" description="Gly residues" evidence="1">
    <location>
        <begin position="1"/>
        <end position="12"/>
    </location>
</feature>
<keyword evidence="3" id="KW-1185">Reference proteome</keyword>
<reference evidence="2 3" key="1">
    <citation type="submission" date="2019-05" db="EMBL/GenBank/DDBJ databases">
        <title>Another draft genome of Portunus trituberculatus and its Hox gene families provides insights of decapod evolution.</title>
        <authorList>
            <person name="Jeong J.-H."/>
            <person name="Song I."/>
            <person name="Kim S."/>
            <person name="Choi T."/>
            <person name="Kim D."/>
            <person name="Ryu S."/>
            <person name="Kim W."/>
        </authorList>
    </citation>
    <scope>NUCLEOTIDE SEQUENCE [LARGE SCALE GENOMIC DNA]</scope>
    <source>
        <tissue evidence="2">Muscle</tissue>
    </source>
</reference>
<accession>A0A5B7E1G9</accession>
<dbReference type="Proteomes" id="UP000324222">
    <property type="component" value="Unassembled WGS sequence"/>
</dbReference>
<organism evidence="2 3">
    <name type="scientific">Portunus trituberculatus</name>
    <name type="common">Swimming crab</name>
    <name type="synonym">Neptunus trituberculatus</name>
    <dbReference type="NCBI Taxonomy" id="210409"/>
    <lineage>
        <taxon>Eukaryota</taxon>
        <taxon>Metazoa</taxon>
        <taxon>Ecdysozoa</taxon>
        <taxon>Arthropoda</taxon>
        <taxon>Crustacea</taxon>
        <taxon>Multicrustacea</taxon>
        <taxon>Malacostraca</taxon>
        <taxon>Eumalacostraca</taxon>
        <taxon>Eucarida</taxon>
        <taxon>Decapoda</taxon>
        <taxon>Pleocyemata</taxon>
        <taxon>Brachyura</taxon>
        <taxon>Eubrachyura</taxon>
        <taxon>Portunoidea</taxon>
        <taxon>Portunidae</taxon>
        <taxon>Portuninae</taxon>
        <taxon>Portunus</taxon>
    </lineage>
</organism>
<proteinExistence type="predicted"/>
<evidence type="ECO:0000313" key="2">
    <source>
        <dbReference type="EMBL" id="MPC27265.1"/>
    </source>
</evidence>
<evidence type="ECO:0000256" key="1">
    <source>
        <dbReference type="SAM" id="MobiDB-lite"/>
    </source>
</evidence>
<dbReference type="EMBL" id="VSRR010001717">
    <property type="protein sequence ID" value="MPC27265.1"/>
    <property type="molecule type" value="Genomic_DNA"/>
</dbReference>
<protein>
    <submittedName>
        <fullName evidence="2">Uncharacterized protein</fullName>
    </submittedName>
</protein>
<evidence type="ECO:0000313" key="3">
    <source>
        <dbReference type="Proteomes" id="UP000324222"/>
    </source>
</evidence>
<feature type="region of interest" description="Disordered" evidence="1">
    <location>
        <begin position="82"/>
        <end position="110"/>
    </location>
</feature>
<dbReference type="AlphaFoldDB" id="A0A5B7E1G9"/>
<gene>
    <name evidence="2" type="ORF">E2C01_020433</name>
</gene>
<sequence>MLRGGTQGGVVGGRDQERDARVCKAKPPKLRGRVTWKLGGRVGGVGSQRDKWFLMTEALPSRPVPPFFSPLAFLFTSQRLKSAGAHHNGQSAPRPVNAPPRPNDNKQRRRHNECCQAVRSMTPSHKHFLKPRLGTANEDFCIIPKILACLCIIH</sequence>
<feature type="region of interest" description="Disordered" evidence="1">
    <location>
        <begin position="1"/>
        <end position="23"/>
    </location>
</feature>
<name>A0A5B7E1G9_PORTR</name>